<accession>A0A645CR37</accession>
<gene>
    <name evidence="3" type="ORF">SDC9_126398</name>
</gene>
<dbReference type="EMBL" id="VSSQ01029292">
    <property type="protein sequence ID" value="MPM79365.1"/>
    <property type="molecule type" value="Genomic_DNA"/>
</dbReference>
<evidence type="ECO:0000313" key="3">
    <source>
        <dbReference type="EMBL" id="MPM79365.1"/>
    </source>
</evidence>
<comment type="caution">
    <text evidence="3">The sequence shown here is derived from an EMBL/GenBank/DDBJ whole genome shotgun (WGS) entry which is preliminary data.</text>
</comment>
<feature type="domain" description="Winged helix-turn helix" evidence="2">
    <location>
        <begin position="104"/>
        <end position="162"/>
    </location>
</feature>
<proteinExistence type="predicted"/>
<dbReference type="Pfam" id="PF13592">
    <property type="entry name" value="HTH_33"/>
    <property type="match status" value="1"/>
</dbReference>
<reference evidence="3" key="1">
    <citation type="submission" date="2019-08" db="EMBL/GenBank/DDBJ databases">
        <authorList>
            <person name="Kucharzyk K."/>
            <person name="Murdoch R.W."/>
            <person name="Higgins S."/>
            <person name="Loffler F."/>
        </authorList>
    </citation>
    <scope>NUCLEOTIDE SEQUENCE</scope>
</reference>
<dbReference type="Pfam" id="PF06056">
    <property type="entry name" value="Terminase_5"/>
    <property type="match status" value="1"/>
</dbReference>
<dbReference type="InterPro" id="IPR025959">
    <property type="entry name" value="Winged_HTH_dom"/>
</dbReference>
<protein>
    <submittedName>
        <fullName evidence="3">IS630 family transposase ISBs2</fullName>
    </submittedName>
</protein>
<name>A0A645CR37_9ZZZZ</name>
<dbReference type="InterPro" id="IPR009057">
    <property type="entry name" value="Homeodomain-like_sf"/>
</dbReference>
<sequence length="169" mass="19466">MDTQIQLNELKQAMKQTKDRRLFERYQAVYLYLDGHTMNEVAQIIGRTRKTVSSYVSSYRKAGLDGLVRHHSNGRPRRLTADQEASLATIVSTKLPSDVALGMFANWTLALMIMYVEREWGVTYTVRGMSLLVERLGLSYTRPTYTLAKANPEKQRVFLEETFPDLKKN</sequence>
<dbReference type="InterPro" id="IPR010332">
    <property type="entry name" value="ATPase_terminase-su_N"/>
</dbReference>
<feature type="domain" description="Terminase ATPase subunit N-terminal" evidence="1">
    <location>
        <begin position="24"/>
        <end position="80"/>
    </location>
</feature>
<organism evidence="3">
    <name type="scientific">bioreactor metagenome</name>
    <dbReference type="NCBI Taxonomy" id="1076179"/>
    <lineage>
        <taxon>unclassified sequences</taxon>
        <taxon>metagenomes</taxon>
        <taxon>ecological metagenomes</taxon>
    </lineage>
</organism>
<evidence type="ECO:0000259" key="2">
    <source>
        <dbReference type="Pfam" id="PF13592"/>
    </source>
</evidence>
<evidence type="ECO:0000259" key="1">
    <source>
        <dbReference type="Pfam" id="PF06056"/>
    </source>
</evidence>
<dbReference type="InterPro" id="IPR047655">
    <property type="entry name" value="Transpos_IS630-like"/>
</dbReference>
<dbReference type="NCBIfam" id="NF033545">
    <property type="entry name" value="transpos_IS630"/>
    <property type="match status" value="1"/>
</dbReference>
<dbReference type="AlphaFoldDB" id="A0A645CR37"/>
<dbReference type="SUPFAM" id="SSF46689">
    <property type="entry name" value="Homeodomain-like"/>
    <property type="match status" value="1"/>
</dbReference>